<dbReference type="SUPFAM" id="SSF50978">
    <property type="entry name" value="WD40 repeat-like"/>
    <property type="match status" value="1"/>
</dbReference>
<dbReference type="InterPro" id="IPR015943">
    <property type="entry name" value="WD40/YVTN_repeat-like_dom_sf"/>
</dbReference>
<protein>
    <submittedName>
        <fullName evidence="8">WD_REPEATS_REGION domain-containing protein</fullName>
    </submittedName>
</protein>
<keyword evidence="7" id="KW-1185">Reference proteome</keyword>
<dbReference type="PANTHER" id="PTHR19857:SF19">
    <property type="entry name" value="26S PROTEASOME REGULATORY SUBUNIT RPN14"/>
    <property type="match status" value="1"/>
</dbReference>
<dbReference type="Pfam" id="PF00400">
    <property type="entry name" value="WD40"/>
    <property type="match status" value="1"/>
</dbReference>
<evidence type="ECO:0000313" key="7">
    <source>
        <dbReference type="Proteomes" id="UP000095283"/>
    </source>
</evidence>
<comment type="similarity">
    <text evidence="4">Belongs to the WD repeat PAAF1/RPN14 family.</text>
</comment>
<feature type="transmembrane region" description="Helical" evidence="6">
    <location>
        <begin position="194"/>
        <end position="214"/>
    </location>
</feature>
<dbReference type="InterPro" id="IPR036322">
    <property type="entry name" value="WD40_repeat_dom_sf"/>
</dbReference>
<dbReference type="AlphaFoldDB" id="A0A1I7XT02"/>
<dbReference type="PROSITE" id="PS50082">
    <property type="entry name" value="WD_REPEATS_2"/>
    <property type="match status" value="1"/>
</dbReference>
<feature type="repeat" description="WD" evidence="5">
    <location>
        <begin position="134"/>
        <end position="175"/>
    </location>
</feature>
<organism evidence="7 8">
    <name type="scientific">Heterorhabditis bacteriophora</name>
    <name type="common">Entomopathogenic nematode worm</name>
    <dbReference type="NCBI Taxonomy" id="37862"/>
    <lineage>
        <taxon>Eukaryota</taxon>
        <taxon>Metazoa</taxon>
        <taxon>Ecdysozoa</taxon>
        <taxon>Nematoda</taxon>
        <taxon>Chromadorea</taxon>
        <taxon>Rhabditida</taxon>
        <taxon>Rhabditina</taxon>
        <taxon>Rhabditomorpha</taxon>
        <taxon>Strongyloidea</taxon>
        <taxon>Heterorhabditidae</taxon>
        <taxon>Heterorhabditis</taxon>
    </lineage>
</organism>
<keyword evidence="6" id="KW-1133">Transmembrane helix</keyword>
<evidence type="ECO:0000256" key="2">
    <source>
        <dbReference type="ARBA" id="ARBA00022737"/>
    </source>
</evidence>
<dbReference type="Proteomes" id="UP000095283">
    <property type="component" value="Unplaced"/>
</dbReference>
<evidence type="ECO:0000256" key="4">
    <source>
        <dbReference type="ARBA" id="ARBA00038321"/>
    </source>
</evidence>
<dbReference type="PROSITE" id="PS50294">
    <property type="entry name" value="WD_REPEATS_REGION"/>
    <property type="match status" value="1"/>
</dbReference>
<keyword evidence="3" id="KW-0647">Proteasome</keyword>
<reference evidence="8" key="1">
    <citation type="submission" date="2016-11" db="UniProtKB">
        <authorList>
            <consortium name="WormBaseParasite"/>
        </authorList>
    </citation>
    <scope>IDENTIFICATION</scope>
</reference>
<dbReference type="Gene3D" id="2.130.10.10">
    <property type="entry name" value="YVTN repeat-like/Quinoprotein amine dehydrogenase"/>
    <property type="match status" value="2"/>
</dbReference>
<proteinExistence type="inferred from homology"/>
<keyword evidence="6" id="KW-0472">Membrane</keyword>
<dbReference type="GO" id="GO:0000502">
    <property type="term" value="C:proteasome complex"/>
    <property type="evidence" value="ECO:0007669"/>
    <property type="project" value="UniProtKB-KW"/>
</dbReference>
<evidence type="ECO:0000256" key="5">
    <source>
        <dbReference type="PROSITE-ProRule" id="PRU00221"/>
    </source>
</evidence>
<keyword evidence="2" id="KW-0677">Repeat</keyword>
<accession>A0A1I7XT02</accession>
<dbReference type="SMART" id="SM00320">
    <property type="entry name" value="WD40"/>
    <property type="match status" value="4"/>
</dbReference>
<dbReference type="WBParaSite" id="Hba_20874">
    <property type="protein sequence ID" value="Hba_20874"/>
    <property type="gene ID" value="Hba_20874"/>
</dbReference>
<evidence type="ECO:0000256" key="1">
    <source>
        <dbReference type="ARBA" id="ARBA00022574"/>
    </source>
</evidence>
<evidence type="ECO:0000256" key="3">
    <source>
        <dbReference type="ARBA" id="ARBA00022942"/>
    </source>
</evidence>
<dbReference type="PANTHER" id="PTHR19857">
    <property type="entry name" value="MITOCHONDRIAL DIVISION PROTEIN 1-RELATED"/>
    <property type="match status" value="1"/>
</dbReference>
<keyword evidence="1 5" id="KW-0853">WD repeat</keyword>
<keyword evidence="6" id="KW-0812">Transmembrane</keyword>
<evidence type="ECO:0000313" key="8">
    <source>
        <dbReference type="WBParaSite" id="Hba_20874"/>
    </source>
</evidence>
<sequence length="368" mass="42281">MGESEKVVHEEAVIVQSDWNYVLKEVAFPKFFIGIRRADEKHKFFNIQYTRHGYEVEDADEYHIKVEVTPQTLRVSTPTIDTLFIAPDDEIGNVHPSAIRSMDVSCTGNMIVSTDSSGNMSVINSMNGDVLRKLEGHIMDIYKCRFFPSGMVVLSAGMDLTVRVWSVETGQCVRTFKGHTQGYYLLWKFFKTEIYFCVFMITFIFFSCYCQLIAVSCESKKIVMYNVDEVAEVCSLCMDNIPLAVHFDYEFTSIIYVGDDKGMISVYDINKKGLKYSCVNDIFFYYRSAVRRLLSSRGAVIKLLSRSEGLFVAFNDGSMCCYNRDLSSVYPIFEFSGSDCDPIYDFACYKKYLYTASRDKIIRKYKIP</sequence>
<name>A0A1I7XT02_HETBA</name>
<dbReference type="InterPro" id="IPR001680">
    <property type="entry name" value="WD40_rpt"/>
</dbReference>
<evidence type="ECO:0000256" key="6">
    <source>
        <dbReference type="SAM" id="Phobius"/>
    </source>
</evidence>
<dbReference type="InterPro" id="IPR051179">
    <property type="entry name" value="WD_repeat_multifunction"/>
</dbReference>